<dbReference type="KEGG" id="geh:HYN69_04190"/>
<proteinExistence type="predicted"/>
<dbReference type="SUPFAM" id="SSF53448">
    <property type="entry name" value="Nucleotide-diphospho-sugar transferases"/>
    <property type="match status" value="1"/>
</dbReference>
<dbReference type="AlphaFoldDB" id="A0A2S0UJ35"/>
<dbReference type="Pfam" id="PF00535">
    <property type="entry name" value="Glycos_transf_2"/>
    <property type="match status" value="1"/>
</dbReference>
<accession>A0A2S0UJ35</accession>
<evidence type="ECO:0000313" key="2">
    <source>
        <dbReference type="EMBL" id="AWB47816.1"/>
    </source>
</evidence>
<dbReference type="InterPro" id="IPR050834">
    <property type="entry name" value="Glycosyltransf_2"/>
</dbReference>
<dbReference type="EMBL" id="CP028918">
    <property type="protein sequence ID" value="AWB47816.1"/>
    <property type="molecule type" value="Genomic_DNA"/>
</dbReference>
<protein>
    <recommendedName>
        <fullName evidence="1">Glycosyltransferase 2-like domain-containing protein</fullName>
    </recommendedName>
</protein>
<sequence length="364" mass="41683">MRQGDDPPIPTRPAGPLTALHAKGTNLRRRQFPAQHPPGLWQVYADLIRKRSALYILVAICTPVLNGAQYLKEALDSVQAQTYPNLVHVVSDNASTDETAEILARYRNARVPVVTSRAAVVLPQMANWNRALDLAPHQARWVRLLCADDRIRPDTIARATALGESNPAIGLVGCGQFRNETIENMRWGAEPLVLDGHEACRRYFEYQGSLMGPHMLVRRDLVYAKGRPFDETLVLADNDMCLRVLQDAAFAFDPEPLGFTREHDAAISRDVISRRKLHFLEWLIYMDRYGPNVYPPDRFRELRRTYLRHYVRRMLTWPADVRALHLRRLSDYGVRIGATNRLDALVNWVGKRLRLQDAWVGYPF</sequence>
<gene>
    <name evidence="2" type="ORF">HYN69_04190</name>
</gene>
<name>A0A2S0UJ35_9RHOB</name>
<dbReference type="PANTHER" id="PTHR43685:SF11">
    <property type="entry name" value="GLYCOSYLTRANSFERASE TAGX-RELATED"/>
    <property type="match status" value="1"/>
</dbReference>
<feature type="domain" description="Glycosyltransferase 2-like" evidence="1">
    <location>
        <begin position="60"/>
        <end position="190"/>
    </location>
</feature>
<dbReference type="PANTHER" id="PTHR43685">
    <property type="entry name" value="GLYCOSYLTRANSFERASE"/>
    <property type="match status" value="1"/>
</dbReference>
<dbReference type="InterPro" id="IPR029044">
    <property type="entry name" value="Nucleotide-diphossugar_trans"/>
</dbReference>
<organism evidence="2 3">
    <name type="scientific">Paragemmobacter aquarius</name>
    <dbReference type="NCBI Taxonomy" id="2169400"/>
    <lineage>
        <taxon>Bacteria</taxon>
        <taxon>Pseudomonadati</taxon>
        <taxon>Pseudomonadota</taxon>
        <taxon>Alphaproteobacteria</taxon>
        <taxon>Rhodobacterales</taxon>
        <taxon>Paracoccaceae</taxon>
        <taxon>Paragemmobacter</taxon>
    </lineage>
</organism>
<evidence type="ECO:0000313" key="3">
    <source>
        <dbReference type="Proteomes" id="UP000244496"/>
    </source>
</evidence>
<keyword evidence="3" id="KW-1185">Reference proteome</keyword>
<reference evidence="2 3" key="1">
    <citation type="submission" date="2018-04" db="EMBL/GenBank/DDBJ databases">
        <title>Genome sequencing of Gemmobacter.</title>
        <authorList>
            <person name="Yi H."/>
            <person name="Baek M.-G."/>
        </authorList>
    </citation>
    <scope>NUCLEOTIDE SEQUENCE [LARGE SCALE GENOMIC DNA]</scope>
    <source>
        <strain evidence="2 3">HYN0069</strain>
    </source>
</reference>
<dbReference type="Gene3D" id="3.90.550.10">
    <property type="entry name" value="Spore Coat Polysaccharide Biosynthesis Protein SpsA, Chain A"/>
    <property type="match status" value="1"/>
</dbReference>
<dbReference type="InterPro" id="IPR001173">
    <property type="entry name" value="Glyco_trans_2-like"/>
</dbReference>
<evidence type="ECO:0000259" key="1">
    <source>
        <dbReference type="Pfam" id="PF00535"/>
    </source>
</evidence>
<dbReference type="Proteomes" id="UP000244496">
    <property type="component" value="Chromosome"/>
</dbReference>